<evidence type="ECO:0000313" key="2">
    <source>
        <dbReference type="EMBL" id="SFG98117.1"/>
    </source>
</evidence>
<dbReference type="InterPro" id="IPR011006">
    <property type="entry name" value="CheY-like_superfamily"/>
</dbReference>
<protein>
    <submittedName>
        <fullName evidence="2">ANTAR domain-containing protein</fullName>
    </submittedName>
</protein>
<accession>A0A1I2WBX5</accession>
<sequence>MDTVLRLEDENLQLKKAVCSHAVVDQAIGVILAVGQLTPDQGWDVLRSTSQNTNIKLRHVAELIVDWARTGQLPIEIRSQLEQQLGLDRRRE</sequence>
<dbReference type="InterPro" id="IPR005561">
    <property type="entry name" value="ANTAR"/>
</dbReference>
<dbReference type="PIRSF" id="PIRSF010636">
    <property type="entry name" value="ANTAR_solo"/>
    <property type="match status" value="1"/>
</dbReference>
<dbReference type="EMBL" id="FONR01000036">
    <property type="protein sequence ID" value="SFG98117.1"/>
    <property type="molecule type" value="Genomic_DNA"/>
</dbReference>
<dbReference type="PROSITE" id="PS50921">
    <property type="entry name" value="ANTAR"/>
    <property type="match status" value="1"/>
</dbReference>
<dbReference type="Pfam" id="PF03861">
    <property type="entry name" value="ANTAR"/>
    <property type="match status" value="1"/>
</dbReference>
<dbReference type="AlphaFoldDB" id="A0A1I2WBX5"/>
<dbReference type="OrthoDB" id="4258820at2"/>
<evidence type="ECO:0000259" key="1">
    <source>
        <dbReference type="PROSITE" id="PS50921"/>
    </source>
</evidence>
<dbReference type="InterPro" id="IPR036388">
    <property type="entry name" value="WH-like_DNA-bd_sf"/>
</dbReference>
<dbReference type="SUPFAM" id="SSF52172">
    <property type="entry name" value="CheY-like"/>
    <property type="match status" value="1"/>
</dbReference>
<dbReference type="Gene3D" id="1.10.10.10">
    <property type="entry name" value="Winged helix-like DNA-binding domain superfamily/Winged helix DNA-binding domain"/>
    <property type="match status" value="1"/>
</dbReference>
<dbReference type="SMART" id="SM01012">
    <property type="entry name" value="ANTAR"/>
    <property type="match status" value="1"/>
</dbReference>
<dbReference type="InterPro" id="IPR024189">
    <property type="entry name" value="ANTAR_transcrpt_antiterm_reg"/>
</dbReference>
<name>A0A1I2WBX5_9ACTN</name>
<gene>
    <name evidence="2" type="ORF">SAMN02787118_13613</name>
</gene>
<proteinExistence type="predicted"/>
<dbReference type="GO" id="GO:0003723">
    <property type="term" value="F:RNA binding"/>
    <property type="evidence" value="ECO:0007669"/>
    <property type="project" value="InterPro"/>
</dbReference>
<feature type="domain" description="ANTAR" evidence="1">
    <location>
        <begin position="4"/>
        <end position="65"/>
    </location>
</feature>
<organism evidence="2 3">
    <name type="scientific">Streptomyces mirabilis</name>
    <dbReference type="NCBI Taxonomy" id="68239"/>
    <lineage>
        <taxon>Bacteria</taxon>
        <taxon>Bacillati</taxon>
        <taxon>Actinomycetota</taxon>
        <taxon>Actinomycetes</taxon>
        <taxon>Kitasatosporales</taxon>
        <taxon>Streptomycetaceae</taxon>
        <taxon>Streptomyces</taxon>
    </lineage>
</organism>
<evidence type="ECO:0000313" key="3">
    <source>
        <dbReference type="Proteomes" id="UP000181942"/>
    </source>
</evidence>
<dbReference type="Proteomes" id="UP000181942">
    <property type="component" value="Unassembled WGS sequence"/>
</dbReference>
<reference evidence="2 3" key="1">
    <citation type="submission" date="2016-10" db="EMBL/GenBank/DDBJ databases">
        <authorList>
            <person name="de Groot N.N."/>
        </authorList>
    </citation>
    <scope>NUCLEOTIDE SEQUENCE [LARGE SCALE GENOMIC DNA]</scope>
    <source>
        <strain evidence="2 3">OK461</strain>
    </source>
</reference>